<dbReference type="InterPro" id="IPR055170">
    <property type="entry name" value="GFO_IDH_MocA-like_dom"/>
</dbReference>
<dbReference type="InterPro" id="IPR051317">
    <property type="entry name" value="Gfo/Idh/MocA_oxidoreduct"/>
</dbReference>
<feature type="domain" description="GFO/IDH/MocA-like oxidoreductase" evidence="2">
    <location>
        <begin position="67"/>
        <end position="196"/>
    </location>
</feature>
<evidence type="ECO:0000259" key="2">
    <source>
        <dbReference type="Pfam" id="PF22725"/>
    </source>
</evidence>
<dbReference type="InterPro" id="IPR000683">
    <property type="entry name" value="Gfo/Idh/MocA-like_OxRdtase_N"/>
</dbReference>
<gene>
    <name evidence="3" type="ORF">IAB02_02355</name>
</gene>
<dbReference type="Pfam" id="PF01408">
    <property type="entry name" value="GFO_IDH_MocA"/>
    <property type="match status" value="1"/>
</dbReference>
<evidence type="ECO:0000313" key="4">
    <source>
        <dbReference type="Proteomes" id="UP000824072"/>
    </source>
</evidence>
<feature type="domain" description="Gfo/Idh/MocA-like oxidoreductase N-terminal" evidence="1">
    <location>
        <begin position="2"/>
        <end position="56"/>
    </location>
</feature>
<dbReference type="SUPFAM" id="SSF51735">
    <property type="entry name" value="NAD(P)-binding Rossmann-fold domains"/>
    <property type="match status" value="1"/>
</dbReference>
<comment type="caution">
    <text evidence="3">The sequence shown here is derived from an EMBL/GenBank/DDBJ whole genome shotgun (WGS) entry which is preliminary data.</text>
</comment>
<dbReference type="Gene3D" id="3.30.360.10">
    <property type="entry name" value="Dihydrodipicolinate Reductase, domain 2"/>
    <property type="match status" value="1"/>
</dbReference>
<dbReference type="GO" id="GO:0004420">
    <property type="term" value="F:hydroxymethylglutaryl-CoA reductase (NADPH) activity"/>
    <property type="evidence" value="ECO:0007669"/>
    <property type="project" value="InterPro"/>
</dbReference>
<dbReference type="PANTHER" id="PTHR43708">
    <property type="entry name" value="CONSERVED EXPRESSED OXIDOREDUCTASE (EUROFUNG)"/>
    <property type="match status" value="1"/>
</dbReference>
<feature type="non-terminal residue" evidence="3">
    <location>
        <position position="1"/>
    </location>
</feature>
<organism evidence="3 4">
    <name type="scientific">Candidatus Pullichristensenella excrementigallinarum</name>
    <dbReference type="NCBI Taxonomy" id="2840907"/>
    <lineage>
        <taxon>Bacteria</taxon>
        <taxon>Bacillati</taxon>
        <taxon>Bacillota</taxon>
        <taxon>Clostridia</taxon>
        <taxon>Candidatus Pullichristensenella</taxon>
    </lineage>
</organism>
<dbReference type="GO" id="GO:0000166">
    <property type="term" value="F:nucleotide binding"/>
    <property type="evidence" value="ECO:0007669"/>
    <property type="project" value="InterPro"/>
</dbReference>
<dbReference type="InterPro" id="IPR036291">
    <property type="entry name" value="NAD(P)-bd_dom_sf"/>
</dbReference>
<dbReference type="InterPro" id="IPR023282">
    <property type="entry name" value="HMG_CoA_Rdtase_N"/>
</dbReference>
<dbReference type="EMBL" id="DVMU01000055">
    <property type="protein sequence ID" value="HIU33385.1"/>
    <property type="molecule type" value="Genomic_DNA"/>
</dbReference>
<evidence type="ECO:0000313" key="3">
    <source>
        <dbReference type="EMBL" id="HIU33385.1"/>
    </source>
</evidence>
<reference evidence="3" key="1">
    <citation type="submission" date="2020-10" db="EMBL/GenBank/DDBJ databases">
        <authorList>
            <person name="Gilroy R."/>
        </authorList>
    </citation>
    <scope>NUCLEOTIDE SEQUENCE</scope>
    <source>
        <strain evidence="3">ChiHcec3-11533</strain>
    </source>
</reference>
<sequence length="300" mass="33196">FVSITTSNETHFEIAKCFLERGIHVVCEKPMCLSVQEAEELCHLAEEKHLLFAVTHTYTGYVMSKVMREMIQQGKIGNIVSVNAEYAQDWLLDELAPNMAPVNPSIWKTNPRFAGQSNCVADIGTHVANYVHFATGLKMRRLLATVDRFGHALELNANILVEYENGVRGAYWCSQIASGHLNGLRVRVYGDQGSLEWDQEQPEILRYAPKGEAVQILARGAGYLGNANGQSRIPAGHPEGLTIAIANIYRNFIHALLALREGGDPARYEFPTAQDGLDGIKFVQAVLQSAKNNSSWVELA</sequence>
<name>A0A9D1LBH1_9FIRM</name>
<protein>
    <submittedName>
        <fullName evidence="3">Gfo/Idh/MocA family oxidoreductase</fullName>
    </submittedName>
</protein>
<accession>A0A9D1LBH1</accession>
<proteinExistence type="predicted"/>
<dbReference type="Proteomes" id="UP000824072">
    <property type="component" value="Unassembled WGS sequence"/>
</dbReference>
<evidence type="ECO:0000259" key="1">
    <source>
        <dbReference type="Pfam" id="PF01408"/>
    </source>
</evidence>
<reference evidence="3" key="2">
    <citation type="journal article" date="2021" name="PeerJ">
        <title>Extensive microbial diversity within the chicken gut microbiome revealed by metagenomics and culture.</title>
        <authorList>
            <person name="Gilroy R."/>
            <person name="Ravi A."/>
            <person name="Getino M."/>
            <person name="Pursley I."/>
            <person name="Horton D.L."/>
            <person name="Alikhan N.F."/>
            <person name="Baker D."/>
            <person name="Gharbi K."/>
            <person name="Hall N."/>
            <person name="Watson M."/>
            <person name="Adriaenssens E.M."/>
            <person name="Foster-Nyarko E."/>
            <person name="Jarju S."/>
            <person name="Secka A."/>
            <person name="Antonio M."/>
            <person name="Oren A."/>
            <person name="Chaudhuri R.R."/>
            <person name="La Ragione R."/>
            <person name="Hildebrand F."/>
            <person name="Pallen M.J."/>
        </authorList>
    </citation>
    <scope>NUCLEOTIDE SEQUENCE</scope>
    <source>
        <strain evidence="3">ChiHcec3-11533</strain>
    </source>
</reference>
<dbReference type="Gene3D" id="1.10.3270.10">
    <property type="entry name" value="HMGR, N-terminal domain"/>
    <property type="match status" value="1"/>
</dbReference>
<dbReference type="Pfam" id="PF22725">
    <property type="entry name" value="GFO_IDH_MocA_C3"/>
    <property type="match status" value="1"/>
</dbReference>
<dbReference type="AlphaFoldDB" id="A0A9D1LBH1"/>
<dbReference type="SUPFAM" id="SSF55347">
    <property type="entry name" value="Glyceraldehyde-3-phosphate dehydrogenase-like, C-terminal domain"/>
    <property type="match status" value="1"/>
</dbReference>
<dbReference type="PANTHER" id="PTHR43708:SF3">
    <property type="entry name" value="OXIDOREDUCTASE"/>
    <property type="match status" value="1"/>
</dbReference>